<dbReference type="FunFam" id="2.30.30.40:FF:000233">
    <property type="entry name" value="NADPH oxidase organizer 1"/>
    <property type="match status" value="1"/>
</dbReference>
<dbReference type="Gene3D" id="2.30.30.40">
    <property type="entry name" value="SH3 Domains"/>
    <property type="match status" value="1"/>
</dbReference>
<dbReference type="Proteomes" id="UP000472272">
    <property type="component" value="Chromosome 14"/>
</dbReference>
<feature type="domain" description="SH3" evidence="3">
    <location>
        <begin position="146"/>
        <end position="208"/>
    </location>
</feature>
<dbReference type="PANTHER" id="PTHR15706:SF10">
    <property type="entry name" value="NADPH OXIDASE ORGANIZER 1"/>
    <property type="match status" value="1"/>
</dbReference>
<keyword evidence="1 2" id="KW-0728">SH3 domain</keyword>
<organism evidence="4 5">
    <name type="scientific">Podarcis muralis</name>
    <name type="common">Wall lizard</name>
    <name type="synonym">Lacerta muralis</name>
    <dbReference type="NCBI Taxonomy" id="64176"/>
    <lineage>
        <taxon>Eukaryota</taxon>
        <taxon>Metazoa</taxon>
        <taxon>Chordata</taxon>
        <taxon>Craniata</taxon>
        <taxon>Vertebrata</taxon>
        <taxon>Euteleostomi</taxon>
        <taxon>Lepidosauria</taxon>
        <taxon>Squamata</taxon>
        <taxon>Bifurcata</taxon>
        <taxon>Unidentata</taxon>
        <taxon>Episquamata</taxon>
        <taxon>Laterata</taxon>
        <taxon>Lacertibaenia</taxon>
        <taxon>Lacertidae</taxon>
        <taxon>Podarcis</taxon>
    </lineage>
</organism>
<dbReference type="SUPFAM" id="SSF50044">
    <property type="entry name" value="SH3-domain"/>
    <property type="match status" value="1"/>
</dbReference>
<dbReference type="GO" id="GO:0005737">
    <property type="term" value="C:cytoplasm"/>
    <property type="evidence" value="ECO:0007669"/>
    <property type="project" value="TreeGrafter"/>
</dbReference>
<evidence type="ECO:0000256" key="2">
    <source>
        <dbReference type="PROSITE-ProRule" id="PRU00192"/>
    </source>
</evidence>
<dbReference type="GO" id="GO:0035091">
    <property type="term" value="F:phosphatidylinositol binding"/>
    <property type="evidence" value="ECO:0007669"/>
    <property type="project" value="InterPro"/>
</dbReference>
<dbReference type="GeneTree" id="ENSGT00940000158812"/>
<dbReference type="Ensembl" id="ENSPMRT00000028194.1">
    <property type="protein sequence ID" value="ENSPMRP00000026579.1"/>
    <property type="gene ID" value="ENSPMRG00000017178.1"/>
</dbReference>
<reference evidence="4 5" key="1">
    <citation type="journal article" date="2019" name="Proc. Natl. Acad. Sci. U.S.A.">
        <title>Regulatory changes in pterin and carotenoid genes underlie balanced color polymorphisms in the wall lizard.</title>
        <authorList>
            <person name="Andrade P."/>
            <person name="Pinho C."/>
            <person name="Perez I de Lanuza G."/>
            <person name="Afonso S."/>
            <person name="Brejcha J."/>
            <person name="Rubin C.J."/>
            <person name="Wallerman O."/>
            <person name="Pereira P."/>
            <person name="Sabatino S.J."/>
            <person name="Bellati A."/>
            <person name="Pellitteri-Rosa D."/>
            <person name="Bosakova Z."/>
            <person name="Bunikis I."/>
            <person name="Carretero M.A."/>
            <person name="Feiner N."/>
            <person name="Marsik P."/>
            <person name="Pauperio F."/>
            <person name="Salvi D."/>
            <person name="Soler L."/>
            <person name="While G.M."/>
            <person name="Uller T."/>
            <person name="Font E."/>
            <person name="Andersson L."/>
            <person name="Carneiro M."/>
        </authorList>
    </citation>
    <scope>NUCLEOTIDE SEQUENCE</scope>
</reference>
<dbReference type="InterPro" id="IPR001452">
    <property type="entry name" value="SH3_domain"/>
</dbReference>
<dbReference type="AlphaFoldDB" id="A0A670JSV7"/>
<sequence>VRSPRVESREEPAHESECHGGLFCCGWFCTMSLGATKPARQPPQHPLMAFPLLLGPLQDVNVMLKKNQKLSRCRESLRLLEIYCQELLKTKARISQGEDVVHFFEAQSRDMDPSFPEDSIVILPSEMGPGKKETPLPPSATITQPVVSQSYRCIEAYETKDTSNRLFRATKGEILEVLMKDKTGWWLVENYWKQIAWFPAPYLEETEEAAATEETEETGESGQVSQVTLMLSHRGEHQEGALGAESGHLSPLPKGCLCQPPSTWCLPAALGYNSRISPSFIQLCWLGLMGETDSPKHLEANPLM</sequence>
<dbReference type="PANTHER" id="PTHR15706">
    <property type="entry name" value="SH3 MULTIPLE DOMAIN"/>
    <property type="match status" value="1"/>
</dbReference>
<dbReference type="PROSITE" id="PS50002">
    <property type="entry name" value="SH3"/>
    <property type="match status" value="1"/>
</dbReference>
<reference evidence="4" key="3">
    <citation type="submission" date="2025-09" db="UniProtKB">
        <authorList>
            <consortium name="Ensembl"/>
        </authorList>
    </citation>
    <scope>IDENTIFICATION</scope>
</reference>
<evidence type="ECO:0000313" key="4">
    <source>
        <dbReference type="Ensembl" id="ENSPMRP00000026579.1"/>
    </source>
</evidence>
<dbReference type="GO" id="GO:0042554">
    <property type="term" value="P:superoxide anion generation"/>
    <property type="evidence" value="ECO:0007669"/>
    <property type="project" value="TreeGrafter"/>
</dbReference>
<dbReference type="InterPro" id="IPR036871">
    <property type="entry name" value="PX_dom_sf"/>
</dbReference>
<accession>A0A670JSV7</accession>
<protein>
    <recommendedName>
        <fullName evidence="3">SH3 domain-containing protein</fullName>
    </recommendedName>
</protein>
<dbReference type="InterPro" id="IPR036028">
    <property type="entry name" value="SH3-like_dom_sf"/>
</dbReference>
<dbReference type="SUPFAM" id="SSF64268">
    <property type="entry name" value="PX domain"/>
    <property type="match status" value="1"/>
</dbReference>
<proteinExistence type="predicted"/>
<keyword evidence="5" id="KW-1185">Reference proteome</keyword>
<dbReference type="Gene3D" id="3.30.1520.10">
    <property type="entry name" value="Phox-like domain"/>
    <property type="match status" value="1"/>
</dbReference>
<name>A0A670JSV7_PODMU</name>
<evidence type="ECO:0000256" key="1">
    <source>
        <dbReference type="ARBA" id="ARBA00022443"/>
    </source>
</evidence>
<dbReference type="GO" id="GO:0016176">
    <property type="term" value="F:superoxide-generating NADPH oxidase activator activity"/>
    <property type="evidence" value="ECO:0007669"/>
    <property type="project" value="TreeGrafter"/>
</dbReference>
<evidence type="ECO:0000259" key="3">
    <source>
        <dbReference type="PROSITE" id="PS50002"/>
    </source>
</evidence>
<dbReference type="InterPro" id="IPR051228">
    <property type="entry name" value="NADPH_Oxidase/PX-Domain"/>
</dbReference>
<reference evidence="4" key="2">
    <citation type="submission" date="2025-08" db="UniProtKB">
        <authorList>
            <consortium name="Ensembl"/>
        </authorList>
    </citation>
    <scope>IDENTIFICATION</scope>
</reference>
<evidence type="ECO:0000313" key="5">
    <source>
        <dbReference type="Proteomes" id="UP000472272"/>
    </source>
</evidence>